<evidence type="ECO:0000313" key="1">
    <source>
        <dbReference type="EMBL" id="MDE8698424.1"/>
    </source>
</evidence>
<comment type="caution">
    <text evidence="1">The sequence shown here is derived from an EMBL/GenBank/DDBJ whole genome shotgun (WGS) entry which is preliminary data.</text>
</comment>
<protein>
    <submittedName>
        <fullName evidence="1">Uncharacterized protein</fullName>
    </submittedName>
</protein>
<proteinExistence type="predicted"/>
<dbReference type="EMBL" id="JARFID010001199">
    <property type="protein sequence ID" value="MDE8698424.1"/>
    <property type="molecule type" value="Genomic_DNA"/>
</dbReference>
<feature type="non-terminal residue" evidence="1">
    <location>
        <position position="94"/>
    </location>
</feature>
<gene>
    <name evidence="1" type="ORF">PZH42_31500</name>
</gene>
<name>A0AAX4Y370_9BACE</name>
<dbReference type="Gene3D" id="3.30.565.40">
    <property type="entry name" value="Fervidobacterium nodosum Rt17-B1 like"/>
    <property type="match status" value="1"/>
</dbReference>
<organism evidence="1 2">
    <name type="scientific">Bacteroides cellulosilyticus</name>
    <dbReference type="NCBI Taxonomy" id="246787"/>
    <lineage>
        <taxon>Bacteria</taxon>
        <taxon>Pseudomonadati</taxon>
        <taxon>Bacteroidota</taxon>
        <taxon>Bacteroidia</taxon>
        <taxon>Bacteroidales</taxon>
        <taxon>Bacteroidaceae</taxon>
        <taxon>Bacteroides</taxon>
    </lineage>
</organism>
<sequence length="94" mass="10292">MSTGTIVVTSVGGSKIEIPAGALEFDSMQVNEVAHLFGDTAKPSCNIIINFAYDNKSSDEKLKDSLNTYFLSACFGDKYMTLKPEEAVKLYKEN</sequence>
<reference evidence="1" key="1">
    <citation type="submission" date="2023-03" db="EMBL/GenBank/DDBJ databases">
        <title>DFI Biobank Strains.</title>
        <authorList>
            <person name="Mostad J."/>
            <person name="Paddock L."/>
            <person name="Medina S."/>
            <person name="Waligurski E."/>
            <person name="Barat B."/>
            <person name="Smith R."/>
            <person name="Burgo V."/>
            <person name="Metcalfe C."/>
            <person name="Woodson C."/>
            <person name="Sundararajan A."/>
            <person name="Ramaswamy R."/>
            <person name="Lin H."/>
            <person name="Pamer E.G."/>
        </authorList>
    </citation>
    <scope>NUCLEOTIDE SEQUENCE</scope>
    <source>
        <strain evidence="1">DFI.9.5</strain>
    </source>
</reference>
<accession>A0AAX4Y370</accession>
<evidence type="ECO:0000313" key="2">
    <source>
        <dbReference type="Proteomes" id="UP001221924"/>
    </source>
</evidence>
<dbReference type="Proteomes" id="UP001221924">
    <property type="component" value="Unassembled WGS sequence"/>
</dbReference>
<dbReference type="AlphaFoldDB" id="A0AAX4Y370"/>